<dbReference type="Pfam" id="PF00172">
    <property type="entry name" value="Zn_clus"/>
    <property type="match status" value="1"/>
</dbReference>
<dbReference type="PROSITE" id="PS00463">
    <property type="entry name" value="ZN2_CY6_FUNGAL_1"/>
    <property type="match status" value="1"/>
</dbReference>
<feature type="region of interest" description="Disordered" evidence="2">
    <location>
        <begin position="64"/>
        <end position="94"/>
    </location>
</feature>
<dbReference type="STRING" id="1209931.A0A135UJ02"/>
<keyword evidence="5" id="KW-1185">Reference proteome</keyword>
<dbReference type="InterPro" id="IPR053157">
    <property type="entry name" value="Sterol_Uptake_Regulator"/>
</dbReference>
<feature type="region of interest" description="Disordered" evidence="2">
    <location>
        <begin position="287"/>
        <end position="316"/>
    </location>
</feature>
<name>A0A135UJ02_9PEZI</name>
<evidence type="ECO:0000259" key="3">
    <source>
        <dbReference type="PROSITE" id="PS50048"/>
    </source>
</evidence>
<evidence type="ECO:0000256" key="1">
    <source>
        <dbReference type="ARBA" id="ARBA00023242"/>
    </source>
</evidence>
<dbReference type="Pfam" id="PF11951">
    <property type="entry name" value="Fungal_trans_2"/>
    <property type="match status" value="1"/>
</dbReference>
<dbReference type="SUPFAM" id="SSF57701">
    <property type="entry name" value="Zn2/Cys6 DNA-binding domain"/>
    <property type="match status" value="1"/>
</dbReference>
<feature type="compositionally biased region" description="Polar residues" evidence="2">
    <location>
        <begin position="290"/>
        <end position="303"/>
    </location>
</feature>
<comment type="caution">
    <text evidence="4">The sequence shown here is derived from an EMBL/GenBank/DDBJ whole genome shotgun (WGS) entry which is preliminary data.</text>
</comment>
<dbReference type="PANTHER" id="PTHR47784:SF5">
    <property type="entry name" value="STEROL UPTAKE CONTROL PROTEIN 2"/>
    <property type="match status" value="1"/>
</dbReference>
<organism evidence="4 5">
    <name type="scientific">Colletotrichum salicis</name>
    <dbReference type="NCBI Taxonomy" id="1209931"/>
    <lineage>
        <taxon>Eukaryota</taxon>
        <taxon>Fungi</taxon>
        <taxon>Dikarya</taxon>
        <taxon>Ascomycota</taxon>
        <taxon>Pezizomycotina</taxon>
        <taxon>Sordariomycetes</taxon>
        <taxon>Hypocreomycetidae</taxon>
        <taxon>Glomerellales</taxon>
        <taxon>Glomerellaceae</taxon>
        <taxon>Colletotrichum</taxon>
        <taxon>Colletotrichum acutatum species complex</taxon>
    </lineage>
</organism>
<evidence type="ECO:0000313" key="5">
    <source>
        <dbReference type="Proteomes" id="UP000070121"/>
    </source>
</evidence>
<accession>A0A135UJ02</accession>
<keyword evidence="1" id="KW-0539">Nucleus</keyword>
<sequence>MPASNPSTSPDATPLSLCFIDSTHAEPKKKKAHRKSRGGCTPCKRRKVKCDEATPCANCIRRNEPCTRPQSSTPETTSSLSPAGTGTGPARPVDPLGPVNLLHMQLLHHFQHATIPTLCFTDVWASVLPLAFRAEYLMTAILAVSARHLGTLRPEHAVYGEASLALLSRSCALFGAELGRDDGAGGEGYDSLFFTAQLIHYLTWCNLEFIDGSDDTGATLDLSRDQLFLLSSGVRVFLSGTRTQGKDSIFARAWEDAPCDALDKIVAEQDMDRDRIQSALMDQYDKMTAESRTPTPSTGSQGTIAPEHHHHHHHSNADRQRAAFAGIVERLSVILALWQHRATYPQPPARPDLERYVLAFPLFCFGPLLDMIVANDPRALLVLYHFYETSRLLLGGEEGEGKATWWACDRLNAMPKRIEQEMRRRGLHLLLM</sequence>
<dbReference type="AlphaFoldDB" id="A0A135UJ02"/>
<gene>
    <name evidence="4" type="ORF">CSAL01_05746</name>
</gene>
<dbReference type="PROSITE" id="PS50048">
    <property type="entry name" value="ZN2_CY6_FUNGAL_2"/>
    <property type="match status" value="1"/>
</dbReference>
<protein>
    <recommendedName>
        <fullName evidence="3">Zn(2)-C6 fungal-type domain-containing protein</fullName>
    </recommendedName>
</protein>
<reference evidence="4 5" key="1">
    <citation type="submission" date="2014-02" db="EMBL/GenBank/DDBJ databases">
        <title>The genome sequence of Colletotrichum salicis CBS 607.94.</title>
        <authorList>
            <person name="Baroncelli R."/>
            <person name="Thon M.R."/>
        </authorList>
    </citation>
    <scope>NUCLEOTIDE SEQUENCE [LARGE SCALE GENOMIC DNA]</scope>
    <source>
        <strain evidence="4 5">CBS 607.94</strain>
    </source>
</reference>
<dbReference type="CDD" id="cd00067">
    <property type="entry name" value="GAL4"/>
    <property type="match status" value="1"/>
</dbReference>
<dbReference type="GO" id="GO:0008270">
    <property type="term" value="F:zinc ion binding"/>
    <property type="evidence" value="ECO:0007669"/>
    <property type="project" value="InterPro"/>
</dbReference>
<proteinExistence type="predicted"/>
<dbReference type="Gene3D" id="4.10.240.10">
    <property type="entry name" value="Zn(2)-C6 fungal-type DNA-binding domain"/>
    <property type="match status" value="1"/>
</dbReference>
<feature type="compositionally biased region" description="Low complexity" evidence="2">
    <location>
        <begin position="69"/>
        <end position="82"/>
    </location>
</feature>
<evidence type="ECO:0000256" key="2">
    <source>
        <dbReference type="SAM" id="MobiDB-lite"/>
    </source>
</evidence>
<feature type="domain" description="Zn(2)-C6 fungal-type" evidence="3">
    <location>
        <begin position="39"/>
        <end position="68"/>
    </location>
</feature>
<dbReference type="InterPro" id="IPR021858">
    <property type="entry name" value="Fun_TF"/>
</dbReference>
<dbReference type="Proteomes" id="UP000070121">
    <property type="component" value="Unassembled WGS sequence"/>
</dbReference>
<dbReference type="GO" id="GO:0001228">
    <property type="term" value="F:DNA-binding transcription activator activity, RNA polymerase II-specific"/>
    <property type="evidence" value="ECO:0007669"/>
    <property type="project" value="TreeGrafter"/>
</dbReference>
<dbReference type="EMBL" id="JFFI01001395">
    <property type="protein sequence ID" value="KXH60365.1"/>
    <property type="molecule type" value="Genomic_DNA"/>
</dbReference>
<dbReference type="SMART" id="SM00066">
    <property type="entry name" value="GAL4"/>
    <property type="match status" value="1"/>
</dbReference>
<dbReference type="PANTHER" id="PTHR47784">
    <property type="entry name" value="STEROL UPTAKE CONTROL PROTEIN 2"/>
    <property type="match status" value="1"/>
</dbReference>
<dbReference type="InterPro" id="IPR001138">
    <property type="entry name" value="Zn2Cys6_DnaBD"/>
</dbReference>
<dbReference type="OrthoDB" id="416217at2759"/>
<dbReference type="InterPro" id="IPR036864">
    <property type="entry name" value="Zn2-C6_fun-type_DNA-bd_sf"/>
</dbReference>
<evidence type="ECO:0000313" key="4">
    <source>
        <dbReference type="EMBL" id="KXH60365.1"/>
    </source>
</evidence>